<organism evidence="2 3">
    <name type="scientific">Burkholderia stabilis</name>
    <dbReference type="NCBI Taxonomy" id="95485"/>
    <lineage>
        <taxon>Bacteria</taxon>
        <taxon>Pseudomonadati</taxon>
        <taxon>Pseudomonadota</taxon>
        <taxon>Betaproteobacteria</taxon>
        <taxon>Burkholderiales</taxon>
        <taxon>Burkholderiaceae</taxon>
        <taxon>Burkholderia</taxon>
        <taxon>Burkholderia cepacia complex</taxon>
    </lineage>
</organism>
<dbReference type="RefSeq" id="WP_096475421.1">
    <property type="nucleotide sequence ID" value="NZ_AP018112.1"/>
</dbReference>
<dbReference type="Proteomes" id="UP000218432">
    <property type="component" value="Chromosome 2"/>
</dbReference>
<feature type="transmembrane region" description="Helical" evidence="1">
    <location>
        <begin position="98"/>
        <end position="117"/>
    </location>
</feature>
<protein>
    <submittedName>
        <fullName evidence="2">Membrane protein</fullName>
    </submittedName>
</protein>
<keyword evidence="1" id="KW-0812">Transmembrane</keyword>
<evidence type="ECO:0000256" key="1">
    <source>
        <dbReference type="SAM" id="Phobius"/>
    </source>
</evidence>
<proteinExistence type="predicted"/>
<feature type="transmembrane region" description="Helical" evidence="1">
    <location>
        <begin position="33"/>
        <end position="53"/>
    </location>
</feature>
<feature type="transmembrane region" description="Helical" evidence="1">
    <location>
        <begin position="65"/>
        <end position="86"/>
    </location>
</feature>
<dbReference type="EMBL" id="AP018112">
    <property type="protein sequence ID" value="BAX63133.1"/>
    <property type="molecule type" value="Genomic_DNA"/>
</dbReference>
<name>A0A1Y1BT23_9BURK</name>
<feature type="transmembrane region" description="Helical" evidence="1">
    <location>
        <begin position="181"/>
        <end position="204"/>
    </location>
</feature>
<gene>
    <name evidence="2" type="ORF">BSFP_060010</name>
</gene>
<feature type="transmembrane region" description="Helical" evidence="1">
    <location>
        <begin position="124"/>
        <end position="144"/>
    </location>
</feature>
<evidence type="ECO:0000313" key="2">
    <source>
        <dbReference type="EMBL" id="BAX63133.1"/>
    </source>
</evidence>
<accession>A0A1Y1BT23</accession>
<feature type="transmembrane region" description="Helical" evidence="1">
    <location>
        <begin position="150"/>
        <end position="169"/>
    </location>
</feature>
<evidence type="ECO:0000313" key="3">
    <source>
        <dbReference type="Proteomes" id="UP000218432"/>
    </source>
</evidence>
<reference evidence="2 3" key="1">
    <citation type="journal article" date="2017" name="Genome Announc.">
        <title>Complete Genome Sequence of Burkholderia stabilis FERMP-21014.</title>
        <authorList>
            <person name="Konishi K."/>
            <person name="Kumagai T."/>
            <person name="Sakasegawa S."/>
            <person name="Tamura T."/>
        </authorList>
    </citation>
    <scope>NUCLEOTIDE SEQUENCE [LARGE SCALE GENOMIC DNA]</scope>
    <source>
        <strain evidence="2 3">FERMP-21014</strain>
    </source>
</reference>
<dbReference type="AlphaFoldDB" id="A0A1Y1BT23"/>
<keyword evidence="1" id="KW-0472">Membrane</keyword>
<sequence>MDHRSLALCLASATLATTTGIYGFKFVRKRNFLLGFEWWIVTISATNALIFFATESPVSYGISHFLDAFSRGFGMPVIAVAGLMTVTHGYRPSVWQDVLLFVLATVGTIALVTADFLKGPLPYFYVTMWTLLAIYLAGFVMRLLRAGHAFHALTTLVALAASLAIACIYDFYKIPGDETNVVFNFYVLALLTWSYFTVVIYYAYCALEREQGRSRDGAGVLSYPK</sequence>
<keyword evidence="1" id="KW-1133">Transmembrane helix</keyword>